<evidence type="ECO:0000313" key="3">
    <source>
        <dbReference type="EMBL" id="BBB27854.1"/>
    </source>
</evidence>
<reference evidence="3 4" key="1">
    <citation type="journal article" date="2008" name="Int. J. Syst. Evol. Microbiol.">
        <title>Amphritea japonica sp. nov. and Amphritea balenae sp. nov., isolated from the sediment adjacent to sperm whale carcasses off Kagoshima, Japan.</title>
        <authorList>
            <person name="Miyazaki M."/>
            <person name="Nogi Y."/>
            <person name="Fujiwara Y."/>
            <person name="Kawato M."/>
            <person name="Nagahama T."/>
            <person name="Kubokawa K."/>
            <person name="Horikoshi K."/>
        </authorList>
    </citation>
    <scope>NUCLEOTIDE SEQUENCE [LARGE SCALE GENOMIC DNA]</scope>
    <source>
        <strain evidence="3 4">ATCC BAA-1530</strain>
    </source>
</reference>
<feature type="chain" id="PRO_5032576305" description="Adhesin" evidence="2">
    <location>
        <begin position="26"/>
        <end position="437"/>
    </location>
</feature>
<evidence type="ECO:0000256" key="1">
    <source>
        <dbReference type="SAM" id="MobiDB-lite"/>
    </source>
</evidence>
<feature type="compositionally biased region" description="Polar residues" evidence="1">
    <location>
        <begin position="264"/>
        <end position="281"/>
    </location>
</feature>
<evidence type="ECO:0000313" key="4">
    <source>
        <dbReference type="Proteomes" id="UP000595663"/>
    </source>
</evidence>
<organism evidence="3 4">
    <name type="scientific">Amphritea japonica ATCC BAA-1530</name>
    <dbReference type="NCBI Taxonomy" id="1278309"/>
    <lineage>
        <taxon>Bacteria</taxon>
        <taxon>Pseudomonadati</taxon>
        <taxon>Pseudomonadota</taxon>
        <taxon>Gammaproteobacteria</taxon>
        <taxon>Oceanospirillales</taxon>
        <taxon>Oceanospirillaceae</taxon>
        <taxon>Amphritea</taxon>
    </lineage>
</organism>
<dbReference type="KEGG" id="ajp:AMJAP_3269"/>
<name>A0A7R6STX3_9GAMM</name>
<protein>
    <recommendedName>
        <fullName evidence="5">Adhesin</fullName>
    </recommendedName>
</protein>
<feature type="region of interest" description="Disordered" evidence="1">
    <location>
        <begin position="262"/>
        <end position="356"/>
    </location>
</feature>
<dbReference type="RefSeq" id="WP_019622754.1">
    <property type="nucleotide sequence ID" value="NZ_AP014545.1"/>
</dbReference>
<dbReference type="EMBL" id="AP014545">
    <property type="protein sequence ID" value="BBB27854.1"/>
    <property type="molecule type" value="Genomic_DNA"/>
</dbReference>
<feature type="signal peptide" evidence="2">
    <location>
        <begin position="1"/>
        <end position="25"/>
    </location>
</feature>
<keyword evidence="2" id="KW-0732">Signal</keyword>
<proteinExistence type="predicted"/>
<accession>A0A7R6STX3</accession>
<dbReference type="OrthoDB" id="5833205at2"/>
<dbReference type="Proteomes" id="UP000595663">
    <property type="component" value="Chromosome"/>
</dbReference>
<evidence type="ECO:0008006" key="5">
    <source>
        <dbReference type="Google" id="ProtNLM"/>
    </source>
</evidence>
<dbReference type="AlphaFoldDB" id="A0A7R6STX3"/>
<evidence type="ECO:0000256" key="2">
    <source>
        <dbReference type="SAM" id="SignalP"/>
    </source>
</evidence>
<gene>
    <name evidence="3" type="ORF">AMJAP_3269</name>
</gene>
<sequence length="437" mass="44706">MKQVFKMAPLAVAVAALSFSGFALAEGNSRGGSGAHLSKHVHVKKSVEYSGDVAITGRIRVDSLGMAVVDQEQDSDNNLTINDRVDNSATLDGNALKGAKGNIGVNISAGDHNVQSNAAALAAADAGFVFGSADAEIFMDQNAEDNVAFNWGTINTADFSGNALENARGNIGVNIAAGSSNVQANSFAGSVASGSMGEATVSVAQETENNQVHNLPEETHEIITTQVSMNGAMGGSYNGSGNGGYSGTNSGASYSGVNSAARYSGSNGPATYSGTSSQSNDVYPEVWINGDGHEQGGGTSYWGHLDFDNDNVSPGGDNDDPGRFEFTESGTISGSGERGVVSAHGERGRIGPSRERGRIGFSEAGTQSLSGTFTGSVEHLVSRYVRHENNAAMGDNALRGAKGNIGVNITAGTSNLQNNSLAMTKVDSTSITVPSGE</sequence>
<keyword evidence="4" id="KW-1185">Reference proteome</keyword>
<feature type="compositionally biased region" description="Basic and acidic residues" evidence="1">
    <location>
        <begin position="344"/>
        <end position="356"/>
    </location>
</feature>